<evidence type="ECO:0000313" key="3">
    <source>
        <dbReference type="EMBL" id="ACO69253.1"/>
    </source>
</evidence>
<feature type="compositionally biased region" description="Acidic residues" evidence="1">
    <location>
        <begin position="193"/>
        <end position="250"/>
    </location>
</feature>
<reference evidence="3 4" key="1">
    <citation type="journal article" date="2009" name="Science">
        <title>Green evolution and dynamic adaptations revealed by genomes of the marine picoeukaryotes Micromonas.</title>
        <authorList>
            <person name="Worden A.Z."/>
            <person name="Lee J.H."/>
            <person name="Mock T."/>
            <person name="Rouze P."/>
            <person name="Simmons M.P."/>
            <person name="Aerts A.L."/>
            <person name="Allen A.E."/>
            <person name="Cuvelier M.L."/>
            <person name="Derelle E."/>
            <person name="Everett M.V."/>
            <person name="Foulon E."/>
            <person name="Grimwood J."/>
            <person name="Gundlach H."/>
            <person name="Henrissat B."/>
            <person name="Napoli C."/>
            <person name="McDonald S.M."/>
            <person name="Parker M.S."/>
            <person name="Rombauts S."/>
            <person name="Salamov A."/>
            <person name="Von Dassow P."/>
            <person name="Badger J.H."/>
            <person name="Coutinho P.M."/>
            <person name="Demir E."/>
            <person name="Dubchak I."/>
            <person name="Gentemann C."/>
            <person name="Eikrem W."/>
            <person name="Gready J.E."/>
            <person name="John U."/>
            <person name="Lanier W."/>
            <person name="Lindquist E.A."/>
            <person name="Lucas S."/>
            <person name="Mayer K.F."/>
            <person name="Moreau H."/>
            <person name="Not F."/>
            <person name="Otillar R."/>
            <person name="Panaud O."/>
            <person name="Pangilinan J."/>
            <person name="Paulsen I."/>
            <person name="Piegu B."/>
            <person name="Poliakov A."/>
            <person name="Robbens S."/>
            <person name="Schmutz J."/>
            <person name="Toulza E."/>
            <person name="Wyss T."/>
            <person name="Zelensky A."/>
            <person name="Zhou K."/>
            <person name="Armbrust E.V."/>
            <person name="Bhattacharya D."/>
            <person name="Goodenough U.W."/>
            <person name="Van de Peer Y."/>
            <person name="Grigoriev I.V."/>
        </authorList>
    </citation>
    <scope>NUCLEOTIDE SEQUENCE [LARGE SCALE GENOMIC DNA]</scope>
    <source>
        <strain evidence="4">RCC299 / NOUM17</strain>
    </source>
</reference>
<feature type="region of interest" description="Disordered" evidence="1">
    <location>
        <begin position="459"/>
        <end position="482"/>
    </location>
</feature>
<evidence type="ECO:0000313" key="4">
    <source>
        <dbReference type="Proteomes" id="UP000002009"/>
    </source>
</evidence>
<dbReference type="SUPFAM" id="SSF48371">
    <property type="entry name" value="ARM repeat"/>
    <property type="match status" value="1"/>
</dbReference>
<gene>
    <name evidence="3" type="ORF">MICPUN_60867</name>
</gene>
<dbReference type="KEGG" id="mis:MICPUN_60867"/>
<dbReference type="RefSeq" id="XP_002507995.1">
    <property type="nucleotide sequence ID" value="XM_002507949.1"/>
</dbReference>
<feature type="compositionally biased region" description="Pro residues" evidence="1">
    <location>
        <begin position="135"/>
        <end position="145"/>
    </location>
</feature>
<dbReference type="eggNOG" id="ENOG502R2CI">
    <property type="taxonomic scope" value="Eukaryota"/>
</dbReference>
<keyword evidence="4" id="KW-1185">Reference proteome</keyword>
<dbReference type="Pfam" id="PF14726">
    <property type="entry name" value="RTTN_N"/>
    <property type="match status" value="1"/>
</dbReference>
<dbReference type="Gene3D" id="1.25.10.10">
    <property type="entry name" value="Leucine-rich Repeat Variant"/>
    <property type="match status" value="1"/>
</dbReference>
<dbReference type="OrthoDB" id="553252at2759"/>
<protein>
    <recommendedName>
        <fullName evidence="2">Rotatin N-terminal domain-containing protein</fullName>
    </recommendedName>
</protein>
<feature type="region of interest" description="Disordered" evidence="1">
    <location>
        <begin position="128"/>
        <end position="251"/>
    </location>
</feature>
<dbReference type="PANTHER" id="PTHR31691">
    <property type="entry name" value="ROTATIN"/>
    <property type="match status" value="1"/>
</dbReference>
<proteinExistence type="predicted"/>
<dbReference type="InterPro" id="IPR029249">
    <property type="entry name" value="Rotatin_N"/>
</dbReference>
<dbReference type="InterPro" id="IPR016024">
    <property type="entry name" value="ARM-type_fold"/>
</dbReference>
<dbReference type="InterPro" id="IPR030791">
    <property type="entry name" value="Rotatin"/>
</dbReference>
<sequence length="2603" mass="267120">MIIERSPDEIAAKLALMGDKLGHSLLDIRERAIASLNFKLSNDLLTFKDVGSHSGVLRALLDWFGHEDSVPGDERALAMLRRIVEEEPTAAARLQNLGAEAALLEVTDGASRQLAAQIESLVEKIATGGADVAPQEPPSSPPGPEPETANADVPESDDAEEAAEEPPAEETAEAEDSTEVEDSKEEDSKEDAPAEEEEDAPAEEEEDTADEEEDTADEEEDTADEEEETAVEEEEEDAEAAAGEVDDDDPAFIRLDPALKDMFRKNPRLATAYWNIVRTHGLESESSRAAAVAADAAAVAAVGDSRTLETATRGGSLHLRRCRISPRDDARLLELSVRLRHADDPCLLMAALTEFTDCALKDLPPQALLQRPRCLWAVISLARAREGPTAAHNAHRATRGGSPIAPAAVRAAALAALKDFVVAIKGALGHANDGAHAVRLGPRTTTPADPDDVEDILLGGARENSYPPPVPCSDDDDELNDDGVPGRDPLHALPVAHLLAVSVVPLLAEPAVAGDALLVLHETLPLLELTPADRGDDAEALGVVDVEAVATRLGVYATAMERALATASAIASASGEDELLPTGECPAFFPALAMTAVMLAAAGADASAIAARRGKIPARLVTRLETAAIDELLAAAVPGLRKVTLAALDVLGRPSSKAECAAAEAAERATHAAEVAARDDAAAAASRSPSDAARMTMEALPALDFIAEDESEPLAARLIATLLTATASATAAVPEGAEGADAFEERRRLGDGVEDARLATSELLRHVSPAARRGAYAALAAAAEIAMAAEAGGAAAAVSAAARAVMVGPAVTGEIVSGGLADPDTRLNAAKCLDAIACGFGGRAGKSESPLASAAARALLPWLPWLECDLDDDVVGPAAAAAAAAAVRAAPADAWTPLEPLLRGLFHHSARRRAAAATGLARAMGTDAATHGTSGEEDVDASIDGEEGDAEGAAAAAQAEIERQARVDPFGSVVRHADNKFAVDYGEVRASPLAASVFGGKDVGNLVDVMMTHTLGTSVRVVAGDQLSLCAADPSLHKVVCSREVLARLAALAAAALAPEAERVTNDVGVAALKVLATCVRHSREARVFFSEISRASPAEAAQPYGQSSPVLPLVFHPRAAVREHLAVFCAYVVFGKVADLATTHAGLGVVPDPTAMHVPASIARQLRFPVPIRPMDAGALNKARLAASRASSPLEAEGTDRARVRAMLAQRREVRRLGGAAGVLATVERMMYEAGGDARTVGPVARVADATLRWASPASSAMVSLARLAQARSHDDATAACASLRGVLAFGPPGANAILAATWPKRAARLLHTPPRSPEDARLWASLASTLARAMRVATAPAPLDRLAWIAEAVKRAAVPVVRAVAVGGDERFAPGFIASPETFRIRDAKPIVSDPVSHDPDSFNPEERGEMSAASSAAAKAACELAARVLDAAVALSSAATYGGFVDSPEAASAASAAAARVAGLVLCETDLCEAVTETLVADARCEYGARVAAVECVASCARACALASASRTSADAESPPDASGAAADLADIVVEPLLTYCCTARIGADPTGPGAPSSARMDARRRIAEEMAGTVGSRWGALVDAGVEALDATCEAAPGTAWSRAWASTGATFWLARLARDCRASRRASAWRLLSRAASPDARFTCALLATTWPDAPAAGARVALDYTEAPAVRAAACQFVAACLSTTAAADPLTLLQQPVPDVVPLLNGGEIWRGLAEVLVACSGEGAKAGGSPHPYATADADGGSPGLEPAVTDPAAAAALRRGAAAALLACSRLSPVIVGVALSPRAFSGDANFDSNEIPEIDDEAEDNWPPSLAAALRALDPAPWRTCLAAPPPEVLAWANPPAKAAEDAAAAAANVAALVGAIAAANLENLEPAASDLENDRSARAVSTASRLFAAPRIACDTSAVPQMAATLAAAAGALVTRPPPRAGGSPSRLDAPRRASVCRAFARSASGLAAVLAAAPDPGVGDAATNAAWQCVAAAPLSCALILDLAAAGASGSIHRSVVGSAGAGLTVAATSACELLATLFRSPQASAIVMEAAARQGGMGGPVGARLATSLMRLWHAQAVGGGGGGEEQWKTPGAAAAATPHTAVSAALRNVLAYSASAKRAAADAELTATLLRVAARAHRIIAYERRAADAAAELERDLRGYPRTKPVPPPLPPAPRPLAMPADAVLGECVSLLKHVLYCSPSATAAAAEDDETMGAFASAATADRDGRSETASATGHAAAAARADAMAHGAMPAMHALWRHAVSDRHLCHELMGLAANLMAGNDDAKRMCVEDVDAGDGGKPISFAERMLRLAFRNTSPAATTRLALAPLAALAGQPDARRWLLRSQFLPKTMEQFAAAVGKRDAQRQVAAIRALADVAGGGGDDGRREVLRAGGGELMQLILEVLASAGVAGHRINDDEDDDIDVILKLPGLAGPDAPKNSVFQTQLPVAALEALLLLRNLCFHTEAKAHVTANPRALDALVAAAGASDPGARAAAADALLALTHNGQRISTLLRKGRRPARLRRFAARASKAVAAGTSGRARADVHAAKCLDVLVREVLRIGDAGDDAFGHSPDSTLLDISEADVRGIGREPSDGLAIGPAWVH</sequence>
<feature type="region of interest" description="Disordered" evidence="1">
    <location>
        <begin position="925"/>
        <end position="958"/>
    </location>
</feature>
<evidence type="ECO:0000259" key="2">
    <source>
        <dbReference type="Pfam" id="PF14726"/>
    </source>
</evidence>
<dbReference type="EMBL" id="CP001575">
    <property type="protein sequence ID" value="ACO69253.1"/>
    <property type="molecule type" value="Genomic_DNA"/>
</dbReference>
<feature type="compositionally biased region" description="Acidic residues" evidence="1">
    <location>
        <begin position="935"/>
        <end position="950"/>
    </location>
</feature>
<dbReference type="GO" id="GO:0036064">
    <property type="term" value="C:ciliary basal body"/>
    <property type="evidence" value="ECO:0007669"/>
    <property type="project" value="InterPro"/>
</dbReference>
<dbReference type="InterPro" id="IPR011989">
    <property type="entry name" value="ARM-like"/>
</dbReference>
<dbReference type="OMA" id="HRINDDE"/>
<organism evidence="3 4">
    <name type="scientific">Micromonas commoda (strain RCC299 / NOUM17 / CCMP2709)</name>
    <name type="common">Picoplanktonic green alga</name>
    <dbReference type="NCBI Taxonomy" id="296587"/>
    <lineage>
        <taxon>Eukaryota</taxon>
        <taxon>Viridiplantae</taxon>
        <taxon>Chlorophyta</taxon>
        <taxon>Mamiellophyceae</taxon>
        <taxon>Mamiellales</taxon>
        <taxon>Mamiellaceae</taxon>
        <taxon>Micromonas</taxon>
    </lineage>
</organism>
<accession>C1FGG3</accession>
<dbReference type="InParanoid" id="C1FGG3"/>
<dbReference type="PANTHER" id="PTHR31691:SF1">
    <property type="entry name" value="ROTATIN"/>
    <property type="match status" value="1"/>
</dbReference>
<feature type="domain" description="Rotatin N-terminal" evidence="2">
    <location>
        <begin position="27"/>
        <end position="125"/>
    </location>
</feature>
<name>C1FGG3_MICCC</name>
<feature type="compositionally biased region" description="Acidic residues" evidence="1">
    <location>
        <begin position="154"/>
        <end position="185"/>
    </location>
</feature>
<dbReference type="GeneID" id="8245915"/>
<dbReference type="GO" id="GO:0044782">
    <property type="term" value="P:cilium organization"/>
    <property type="evidence" value="ECO:0007669"/>
    <property type="project" value="InterPro"/>
</dbReference>
<dbReference type="Proteomes" id="UP000002009">
    <property type="component" value="Chromosome 8"/>
</dbReference>
<evidence type="ECO:0000256" key="1">
    <source>
        <dbReference type="SAM" id="MobiDB-lite"/>
    </source>
</evidence>